<evidence type="ECO:0000313" key="2">
    <source>
        <dbReference type="EMBL" id="GBP16257.1"/>
    </source>
</evidence>
<reference evidence="2 3" key="1">
    <citation type="journal article" date="2019" name="Commun. Biol.">
        <title>The bagworm genome reveals a unique fibroin gene that provides high tensile strength.</title>
        <authorList>
            <person name="Kono N."/>
            <person name="Nakamura H."/>
            <person name="Ohtoshi R."/>
            <person name="Tomita M."/>
            <person name="Numata K."/>
            <person name="Arakawa K."/>
        </authorList>
    </citation>
    <scope>NUCLEOTIDE SEQUENCE [LARGE SCALE GENOMIC DNA]</scope>
</reference>
<evidence type="ECO:0000256" key="1">
    <source>
        <dbReference type="SAM" id="MobiDB-lite"/>
    </source>
</evidence>
<organism evidence="2 3">
    <name type="scientific">Eumeta variegata</name>
    <name type="common">Bagworm moth</name>
    <name type="synonym">Eumeta japonica</name>
    <dbReference type="NCBI Taxonomy" id="151549"/>
    <lineage>
        <taxon>Eukaryota</taxon>
        <taxon>Metazoa</taxon>
        <taxon>Ecdysozoa</taxon>
        <taxon>Arthropoda</taxon>
        <taxon>Hexapoda</taxon>
        <taxon>Insecta</taxon>
        <taxon>Pterygota</taxon>
        <taxon>Neoptera</taxon>
        <taxon>Endopterygota</taxon>
        <taxon>Lepidoptera</taxon>
        <taxon>Glossata</taxon>
        <taxon>Ditrysia</taxon>
        <taxon>Tineoidea</taxon>
        <taxon>Psychidae</taxon>
        <taxon>Oiketicinae</taxon>
        <taxon>Eumeta</taxon>
    </lineage>
</organism>
<dbReference type="Proteomes" id="UP000299102">
    <property type="component" value="Unassembled WGS sequence"/>
</dbReference>
<name>A0A4C1TQL0_EUMVA</name>
<keyword evidence="3" id="KW-1185">Reference proteome</keyword>
<gene>
    <name evidence="2" type="ORF">EVAR_93626_1</name>
</gene>
<comment type="caution">
    <text evidence="2">The sequence shown here is derived from an EMBL/GenBank/DDBJ whole genome shotgun (WGS) entry which is preliminary data.</text>
</comment>
<feature type="region of interest" description="Disordered" evidence="1">
    <location>
        <begin position="60"/>
        <end position="80"/>
    </location>
</feature>
<sequence length="80" mass="9054">MVTRFNEKSSNLLWDIVRVQEVGNALLTPPKTQVSMHSCDHLCSLVYLFDTRQCYKAVKKHRESPDDDSNGGRIVCATIS</sequence>
<protein>
    <submittedName>
        <fullName evidence="2">Uncharacterized protein</fullName>
    </submittedName>
</protein>
<evidence type="ECO:0000313" key="3">
    <source>
        <dbReference type="Proteomes" id="UP000299102"/>
    </source>
</evidence>
<dbReference type="EMBL" id="BGZK01000078">
    <property type="protein sequence ID" value="GBP16257.1"/>
    <property type="molecule type" value="Genomic_DNA"/>
</dbReference>
<accession>A0A4C1TQL0</accession>
<dbReference type="AlphaFoldDB" id="A0A4C1TQL0"/>
<proteinExistence type="predicted"/>